<evidence type="ECO:0000256" key="7">
    <source>
        <dbReference type="ARBA" id="ARBA00022853"/>
    </source>
</evidence>
<keyword evidence="12" id="KW-0040">ANK repeat</keyword>
<dbReference type="GO" id="GO:0005634">
    <property type="term" value="C:nucleus"/>
    <property type="evidence" value="ECO:0007669"/>
    <property type="project" value="UniProtKB-SubCell"/>
</dbReference>
<keyword evidence="10" id="KW-0539">Nucleus</keyword>
<keyword evidence="17" id="KW-1185">Reference proteome</keyword>
<evidence type="ECO:0000256" key="5">
    <source>
        <dbReference type="ARBA" id="ARBA00022737"/>
    </source>
</evidence>
<dbReference type="SUPFAM" id="SSF48403">
    <property type="entry name" value="Ankyrin repeat"/>
    <property type="match status" value="1"/>
</dbReference>
<keyword evidence="9" id="KW-0804">Transcription</keyword>
<dbReference type="Proteomes" id="UP000694551">
    <property type="component" value="Unplaced"/>
</dbReference>
<dbReference type="InterPro" id="IPR032365">
    <property type="entry name" value="PUFD"/>
</dbReference>
<feature type="region of interest" description="Disordered" evidence="13">
    <location>
        <begin position="325"/>
        <end position="350"/>
    </location>
</feature>
<proteinExistence type="inferred from homology"/>
<dbReference type="GO" id="GO:0000122">
    <property type="term" value="P:negative regulation of transcription by RNA polymerase II"/>
    <property type="evidence" value="ECO:0007669"/>
    <property type="project" value="TreeGrafter"/>
</dbReference>
<dbReference type="Gene3D" id="3.10.260.40">
    <property type="entry name" value="BCL-6 corepressor, PCGF1 binding domain"/>
    <property type="match status" value="1"/>
</dbReference>
<evidence type="ECO:0000256" key="4">
    <source>
        <dbReference type="ARBA" id="ARBA00022553"/>
    </source>
</evidence>
<evidence type="ECO:0000256" key="9">
    <source>
        <dbReference type="ARBA" id="ARBA00023163"/>
    </source>
</evidence>
<dbReference type="FunFam" id="3.10.260.40:FF:000001">
    <property type="entry name" value="BCL-6 corepressor isoform X2"/>
    <property type="match status" value="1"/>
</dbReference>
<keyword evidence="7" id="KW-0156">Chromatin regulator</keyword>
<dbReference type="PROSITE" id="PS50297">
    <property type="entry name" value="ANK_REP_REGION"/>
    <property type="match status" value="2"/>
</dbReference>
<keyword evidence="6" id="KW-0832">Ubl conjugation</keyword>
<dbReference type="Ensembl" id="ENSSOCT00000008225.1">
    <property type="protein sequence ID" value="ENSSOCP00000008021.1"/>
    <property type="gene ID" value="ENSSOCG00000006024.1"/>
</dbReference>
<dbReference type="GO" id="GO:0003714">
    <property type="term" value="F:transcription corepressor activity"/>
    <property type="evidence" value="ECO:0007669"/>
    <property type="project" value="TreeGrafter"/>
</dbReference>
<evidence type="ECO:0000259" key="14">
    <source>
        <dbReference type="Pfam" id="PF15808"/>
    </source>
</evidence>
<feature type="compositionally biased region" description="Basic residues" evidence="13">
    <location>
        <begin position="87"/>
        <end position="106"/>
    </location>
</feature>
<evidence type="ECO:0000256" key="13">
    <source>
        <dbReference type="SAM" id="MobiDB-lite"/>
    </source>
</evidence>
<comment type="similarity">
    <text evidence="11">Belongs to the BCOR family.</text>
</comment>
<dbReference type="SMART" id="SM00248">
    <property type="entry name" value="ANK"/>
    <property type="match status" value="3"/>
</dbReference>
<feature type="region of interest" description="Disordered" evidence="13">
    <location>
        <begin position="1"/>
        <end position="234"/>
    </location>
</feature>
<dbReference type="GO" id="GO:0006325">
    <property type="term" value="P:chromatin organization"/>
    <property type="evidence" value="ECO:0007669"/>
    <property type="project" value="UniProtKB-KW"/>
</dbReference>
<feature type="compositionally biased region" description="Polar residues" evidence="13">
    <location>
        <begin position="192"/>
        <end position="210"/>
    </location>
</feature>
<dbReference type="Gene3D" id="1.25.40.20">
    <property type="entry name" value="Ankyrin repeat-containing domain"/>
    <property type="match status" value="1"/>
</dbReference>
<feature type="compositionally biased region" description="Basic and acidic residues" evidence="13">
    <location>
        <begin position="16"/>
        <end position="41"/>
    </location>
</feature>
<sequence length="656" mass="74498">LGNFTSTENNQGHFLETPEEKDLSNEKCYLERHSIYEKAEDQPTEDIGQHPCPRLDRKRKHSGERVQNDGSQNENFVDELQDELISKAKKKKSSKGLHPKKQRHLQHLRELWEQQVSPERSPSGKLGRQSRKDLAEAVQPEATAKVKDFTEERHTKKRSEAKSNRSWSEESLKTSDNEQGLPVFPVSPHMKSLSSTNANSKRQAQPSCTPASRLAAKQQKIKESRKTDGLYTDEEEDFQHASLLQKYSECEKPSGKRQCKTKHLALQERRRRSSLTGDDTTDIENVTVTRRVRKRPEPTSDCDSSPAKSYEQKLYDRLQQTPSLLPVSQPSQLPIASPPQETTPSRPMPPEARRLIVNKNAGETLLQRAARLGYEEVVLYCLENKVCDVNHRDNAGYCALHEACARGWLSIVRHLLEYGADVNCSAQDGTRPIHDAVENDHLEIVRLLLSYGADPTLATYSGRTIVKMTHSELMETFLTEYLTDLQGRSVDDPGLYWDFYGSSVCDPKDESGFDILANPPGPGDEDEDGFSDVFEFEFSDEPPLPCYNIQVCLSQGPRNWLLLSDVVKRLKMSSRIFRCNFPNLEVVTITEAEFYKQTSLSQLFCCATDLEAFNPESKELLDLVEFTSELKTLLGSSYFFMYMCSNAIVSVKKGHY</sequence>
<dbReference type="FunFam" id="1.25.40.20:FF:000032">
    <property type="entry name" value="BCL-6 corepressor isoform X1"/>
    <property type="match status" value="1"/>
</dbReference>
<keyword evidence="4" id="KW-0597">Phosphoprotein</keyword>
<feature type="compositionally biased region" description="Polar residues" evidence="13">
    <location>
        <begin position="1"/>
        <end position="12"/>
    </location>
</feature>
<reference evidence="16" key="2">
    <citation type="submission" date="2025-09" db="UniProtKB">
        <authorList>
            <consortium name="Ensembl"/>
        </authorList>
    </citation>
    <scope>IDENTIFICATION</scope>
</reference>
<keyword evidence="8" id="KW-0805">Transcription regulation</keyword>
<keyword evidence="2" id="KW-0678">Repressor</keyword>
<keyword evidence="5" id="KW-0677">Repeat</keyword>
<evidence type="ECO:0000256" key="10">
    <source>
        <dbReference type="ARBA" id="ARBA00023242"/>
    </source>
</evidence>
<feature type="repeat" description="ANK" evidence="12">
    <location>
        <begin position="395"/>
        <end position="427"/>
    </location>
</feature>
<feature type="region of interest" description="Disordered" evidence="13">
    <location>
        <begin position="249"/>
        <end position="311"/>
    </location>
</feature>
<feature type="compositionally biased region" description="Polar residues" evidence="13">
    <location>
        <begin position="274"/>
        <end position="288"/>
    </location>
</feature>
<evidence type="ECO:0000256" key="11">
    <source>
        <dbReference type="ARBA" id="ARBA00034703"/>
    </source>
</evidence>
<dbReference type="Pfam" id="PF16553">
    <property type="entry name" value="PUFD"/>
    <property type="match status" value="1"/>
</dbReference>
<feature type="domain" description="BCL-6 corepressor PCGF1 binding" evidence="15">
    <location>
        <begin position="531"/>
        <end position="639"/>
    </location>
</feature>
<feature type="compositionally biased region" description="Basic residues" evidence="13">
    <location>
        <begin position="255"/>
        <end position="273"/>
    </location>
</feature>
<evidence type="ECO:0000256" key="8">
    <source>
        <dbReference type="ARBA" id="ARBA00023015"/>
    </source>
</evidence>
<feature type="compositionally biased region" description="Polar residues" evidence="13">
    <location>
        <begin position="325"/>
        <end position="345"/>
    </location>
</feature>
<comment type="subcellular location">
    <subcellularLocation>
        <location evidence="1">Nucleus</location>
    </subcellularLocation>
</comment>
<name>A0A8D0F1C1_STROC</name>
<dbReference type="InterPro" id="IPR031628">
    <property type="entry name" value="BCOR"/>
</dbReference>
<evidence type="ECO:0000313" key="17">
    <source>
        <dbReference type="Proteomes" id="UP000694551"/>
    </source>
</evidence>
<reference evidence="16" key="1">
    <citation type="submission" date="2025-08" db="UniProtKB">
        <authorList>
            <consortium name="Ensembl"/>
        </authorList>
    </citation>
    <scope>IDENTIFICATION</scope>
</reference>
<dbReference type="InterPro" id="IPR038227">
    <property type="entry name" value="PUFD_som_sf"/>
</dbReference>
<feature type="repeat" description="ANK" evidence="12">
    <location>
        <begin position="428"/>
        <end position="460"/>
    </location>
</feature>
<dbReference type="InterPro" id="IPR036770">
    <property type="entry name" value="Ankyrin_rpt-contain_sf"/>
</dbReference>
<dbReference type="PROSITE" id="PS50088">
    <property type="entry name" value="ANK_REPEAT"/>
    <property type="match status" value="2"/>
</dbReference>
<keyword evidence="3" id="KW-1017">Isopeptide bond</keyword>
<evidence type="ECO:0000259" key="15">
    <source>
        <dbReference type="Pfam" id="PF16553"/>
    </source>
</evidence>
<dbReference type="Pfam" id="PF12796">
    <property type="entry name" value="Ank_2"/>
    <property type="match status" value="1"/>
</dbReference>
<protein>
    <recommendedName>
        <fullName evidence="18">BCL6 corepressor</fullName>
    </recommendedName>
</protein>
<accession>A0A8D0F1C1</accession>
<feature type="compositionally biased region" description="Basic and acidic residues" evidence="13">
    <location>
        <begin position="144"/>
        <end position="176"/>
    </location>
</feature>
<evidence type="ECO:0000256" key="12">
    <source>
        <dbReference type="PROSITE-ProRule" id="PRU00023"/>
    </source>
</evidence>
<evidence type="ECO:0000256" key="6">
    <source>
        <dbReference type="ARBA" id="ARBA00022843"/>
    </source>
</evidence>
<evidence type="ECO:0000256" key="3">
    <source>
        <dbReference type="ARBA" id="ARBA00022499"/>
    </source>
</evidence>
<evidence type="ECO:0000313" key="16">
    <source>
        <dbReference type="Ensembl" id="ENSSOCP00000008021.1"/>
    </source>
</evidence>
<dbReference type="AlphaFoldDB" id="A0A8D0F1C1"/>
<dbReference type="PANTHER" id="PTHR24117:SF8">
    <property type="entry name" value="BCL-6 COREPRESSOR"/>
    <property type="match status" value="1"/>
</dbReference>
<dbReference type="InterPro" id="IPR002110">
    <property type="entry name" value="Ankyrin_rpt"/>
</dbReference>
<dbReference type="InterPro" id="IPR047144">
    <property type="entry name" value="BCOR-like"/>
</dbReference>
<evidence type="ECO:0008006" key="18">
    <source>
        <dbReference type="Google" id="ProtNLM"/>
    </source>
</evidence>
<feature type="domain" description="BCL-6 corepressor non-ankyrin-repeat" evidence="14">
    <location>
        <begin position="96"/>
        <end position="309"/>
    </location>
</feature>
<evidence type="ECO:0000256" key="2">
    <source>
        <dbReference type="ARBA" id="ARBA00022491"/>
    </source>
</evidence>
<organism evidence="16 17">
    <name type="scientific">Strix occidentalis caurina</name>
    <name type="common">northern spotted owl</name>
    <dbReference type="NCBI Taxonomy" id="311401"/>
    <lineage>
        <taxon>Eukaryota</taxon>
        <taxon>Metazoa</taxon>
        <taxon>Chordata</taxon>
        <taxon>Craniata</taxon>
        <taxon>Vertebrata</taxon>
        <taxon>Euteleostomi</taxon>
        <taxon>Archelosauria</taxon>
        <taxon>Archosauria</taxon>
        <taxon>Dinosauria</taxon>
        <taxon>Saurischia</taxon>
        <taxon>Theropoda</taxon>
        <taxon>Coelurosauria</taxon>
        <taxon>Aves</taxon>
        <taxon>Neognathae</taxon>
        <taxon>Neoaves</taxon>
        <taxon>Telluraves</taxon>
        <taxon>Strigiformes</taxon>
        <taxon>Strigidae</taxon>
        <taxon>Strix</taxon>
    </lineage>
</organism>
<dbReference type="Pfam" id="PF15808">
    <property type="entry name" value="BCOR"/>
    <property type="match status" value="1"/>
</dbReference>
<dbReference type="PANTHER" id="PTHR24117">
    <property type="entry name" value="AGAP007537-PB"/>
    <property type="match status" value="1"/>
</dbReference>
<evidence type="ECO:0000256" key="1">
    <source>
        <dbReference type="ARBA" id="ARBA00004123"/>
    </source>
</evidence>